<keyword evidence="12 18" id="KW-1133">Transmembrane helix</keyword>
<dbReference type="Pfam" id="PF00361">
    <property type="entry name" value="Proton_antipo_M"/>
    <property type="match status" value="1"/>
</dbReference>
<keyword evidence="15 18" id="KW-0496">Mitochondrion</keyword>
<protein>
    <recommendedName>
        <fullName evidence="5 18">NADH-ubiquinone oxidoreductase chain 2</fullName>
        <ecNumber evidence="4 18">7.1.1.2</ecNumber>
    </recommendedName>
</protein>
<evidence type="ECO:0000256" key="9">
    <source>
        <dbReference type="ARBA" id="ARBA00022792"/>
    </source>
</evidence>
<evidence type="ECO:0000256" key="13">
    <source>
        <dbReference type="ARBA" id="ARBA00023027"/>
    </source>
</evidence>
<keyword evidence="8 18" id="KW-0812">Transmembrane</keyword>
<feature type="transmembrane region" description="Helical" evidence="18">
    <location>
        <begin position="55"/>
        <end position="76"/>
    </location>
</feature>
<accession>A0A3G3ME76</accession>
<reference evidence="20" key="1">
    <citation type="journal article" date="2015" name="Mol. Biol. Evol.">
        <title>Soup to Tree: The Phylogeny of Beetles Inferred by Mitochondrial Metagenomics of a Bornean Rainforest Sample.</title>
        <authorList>
            <person name="Crampton-Platt A."/>
            <person name="Timmermans M.J."/>
            <person name="Gimmel M.L."/>
            <person name="Kutty S.N."/>
            <person name="Cockerill T.D."/>
            <person name="Vun Khen C."/>
            <person name="Vogler A.P."/>
        </authorList>
    </citation>
    <scope>NUCLEOTIDE SEQUENCE</scope>
</reference>
<evidence type="ECO:0000259" key="19">
    <source>
        <dbReference type="Pfam" id="PF00361"/>
    </source>
</evidence>
<keyword evidence="9 18" id="KW-0999">Mitochondrion inner membrane</keyword>
<comment type="similarity">
    <text evidence="3 18">Belongs to the complex I subunit 2 family.</text>
</comment>
<evidence type="ECO:0000256" key="11">
    <source>
        <dbReference type="ARBA" id="ARBA00022982"/>
    </source>
</evidence>
<evidence type="ECO:0000256" key="3">
    <source>
        <dbReference type="ARBA" id="ARBA00007012"/>
    </source>
</evidence>
<evidence type="ECO:0000256" key="4">
    <source>
        <dbReference type="ARBA" id="ARBA00012944"/>
    </source>
</evidence>
<dbReference type="EC" id="7.1.1.2" evidence="4 18"/>
<keyword evidence="13 18" id="KW-0520">NAD</keyword>
<gene>
    <name evidence="20" type="primary">nad2</name>
</gene>
<feature type="domain" description="NADH:quinone oxidoreductase/Mrp antiporter transmembrane" evidence="19">
    <location>
        <begin position="22"/>
        <end position="274"/>
    </location>
</feature>
<evidence type="ECO:0000256" key="18">
    <source>
        <dbReference type="RuleBase" id="RU003403"/>
    </source>
</evidence>
<dbReference type="PANTHER" id="PTHR46552">
    <property type="entry name" value="NADH-UBIQUINONE OXIDOREDUCTASE CHAIN 2"/>
    <property type="match status" value="1"/>
</dbReference>
<keyword evidence="11 18" id="KW-0249">Electron transport</keyword>
<comment type="function">
    <text evidence="1">Core subunit of the mitochondrial membrane respiratory chain NADH dehydrogenase (Complex I) that is believed to belong to the minimal assembly required for catalysis. Complex I functions in the transfer of electrons from NADH to the respiratory chain. The immediate electron acceptor for the enzyme is believed to be ubiquinone.</text>
</comment>
<evidence type="ECO:0000256" key="17">
    <source>
        <dbReference type="ARBA" id="ARBA00049551"/>
    </source>
</evidence>
<sequence>MNFYKNILYLFLMVSSIITISASTWLTAWLGLEFNIMAILPIMKSTNKFNSESTIKYFIIQAMASSILLISSMFIFNFMNYLYMYIILTALFMKVGAAPFHFWLPEIISGMNWFTIFIILTWQKLAPMILMKNIIIPHYFYLIIIFSVILGSLQGLNQTCMRKIMVFSSINHMGWMISSLMMSIKLWMLYFFLYLIINWNLIFLFYKNNIYYFTHLNKLITYNKNMKLVFLFNFFSLGGMPPFLGFLPKWMIINLLINNYYFSLIFIMIIMTIMSLYFYTRILLAPLSMNILESKICNFSNSFLYTMNFMFLFIITPSLIFIMLF</sequence>
<proteinExistence type="inferred from homology"/>
<geneLocation type="mitochondrion" evidence="20"/>
<evidence type="ECO:0000256" key="7">
    <source>
        <dbReference type="ARBA" id="ARBA00022660"/>
    </source>
</evidence>
<dbReference type="InterPro" id="IPR003917">
    <property type="entry name" value="NADH_UbQ_OxRdtase_chain2"/>
</dbReference>
<keyword evidence="6" id="KW-0813">Transport</keyword>
<dbReference type="GO" id="GO:0006120">
    <property type="term" value="P:mitochondrial electron transport, NADH to ubiquinone"/>
    <property type="evidence" value="ECO:0007669"/>
    <property type="project" value="InterPro"/>
</dbReference>
<dbReference type="PANTHER" id="PTHR46552:SF1">
    <property type="entry name" value="NADH-UBIQUINONE OXIDOREDUCTASE CHAIN 2"/>
    <property type="match status" value="1"/>
</dbReference>
<evidence type="ECO:0000256" key="14">
    <source>
        <dbReference type="ARBA" id="ARBA00023075"/>
    </source>
</evidence>
<dbReference type="AlphaFoldDB" id="A0A3G3ME76"/>
<evidence type="ECO:0000256" key="1">
    <source>
        <dbReference type="ARBA" id="ARBA00003257"/>
    </source>
</evidence>
<name>A0A3G3ME76_9CUCU</name>
<evidence type="ECO:0000256" key="16">
    <source>
        <dbReference type="ARBA" id="ARBA00023136"/>
    </source>
</evidence>
<organism evidence="20">
    <name type="scientific">Scolytinae sp. 6 ACP-2013</name>
    <dbReference type="NCBI Taxonomy" id="1434579"/>
    <lineage>
        <taxon>Eukaryota</taxon>
        <taxon>Metazoa</taxon>
        <taxon>Ecdysozoa</taxon>
        <taxon>Arthropoda</taxon>
        <taxon>Hexapoda</taxon>
        <taxon>Insecta</taxon>
        <taxon>Pterygota</taxon>
        <taxon>Neoptera</taxon>
        <taxon>Endopterygota</taxon>
        <taxon>Coleoptera</taxon>
        <taxon>Polyphaga</taxon>
        <taxon>Cucujiformia</taxon>
        <taxon>Curculionidae</taxon>
        <taxon>Scolytinae</taxon>
    </lineage>
</organism>
<evidence type="ECO:0000256" key="15">
    <source>
        <dbReference type="ARBA" id="ARBA00023128"/>
    </source>
</evidence>
<keyword evidence="14 18" id="KW-0830">Ubiquinone</keyword>
<feature type="transmembrane region" description="Helical" evidence="18">
    <location>
        <begin position="226"/>
        <end position="247"/>
    </location>
</feature>
<dbReference type="GO" id="GO:0005743">
    <property type="term" value="C:mitochondrial inner membrane"/>
    <property type="evidence" value="ECO:0007669"/>
    <property type="project" value="UniProtKB-SubCell"/>
</dbReference>
<evidence type="ECO:0000256" key="5">
    <source>
        <dbReference type="ARBA" id="ARBA00021008"/>
    </source>
</evidence>
<feature type="transmembrane region" description="Helical" evidence="18">
    <location>
        <begin position="302"/>
        <end position="324"/>
    </location>
</feature>
<dbReference type="EMBL" id="MH940171">
    <property type="protein sequence ID" value="AYR05134.1"/>
    <property type="molecule type" value="Genomic_DNA"/>
</dbReference>
<reference evidence="20" key="2">
    <citation type="submission" date="2018-09" db="EMBL/GenBank/DDBJ databases">
        <authorList>
            <person name="James G."/>
        </authorList>
    </citation>
    <scope>NUCLEOTIDE SEQUENCE</scope>
</reference>
<comment type="catalytic activity">
    <reaction evidence="17 18">
        <text>a ubiquinone + NADH + 5 H(+)(in) = a ubiquinol + NAD(+) + 4 H(+)(out)</text>
        <dbReference type="Rhea" id="RHEA:29091"/>
        <dbReference type="Rhea" id="RHEA-COMP:9565"/>
        <dbReference type="Rhea" id="RHEA-COMP:9566"/>
        <dbReference type="ChEBI" id="CHEBI:15378"/>
        <dbReference type="ChEBI" id="CHEBI:16389"/>
        <dbReference type="ChEBI" id="CHEBI:17976"/>
        <dbReference type="ChEBI" id="CHEBI:57540"/>
        <dbReference type="ChEBI" id="CHEBI:57945"/>
        <dbReference type="EC" id="7.1.1.2"/>
    </reaction>
</comment>
<feature type="transmembrane region" description="Helical" evidence="18">
    <location>
        <begin position="136"/>
        <end position="156"/>
    </location>
</feature>
<evidence type="ECO:0000313" key="20">
    <source>
        <dbReference type="EMBL" id="AYR05134.1"/>
    </source>
</evidence>
<feature type="transmembrane region" description="Helical" evidence="18">
    <location>
        <begin position="186"/>
        <end position="206"/>
    </location>
</feature>
<comment type="function">
    <text evidence="18">Core subunit of the mitochondrial membrane respiratory chain NADH dehydrogenase (Complex I) which catalyzes electron transfer from NADH through the respiratory chain, using ubiquinone as an electron acceptor. Essential for the catalytic activity and assembly of complex I.</text>
</comment>
<evidence type="ECO:0000256" key="6">
    <source>
        <dbReference type="ARBA" id="ARBA00022448"/>
    </source>
</evidence>
<keyword evidence="7 18" id="KW-0679">Respiratory chain</keyword>
<evidence type="ECO:0000256" key="2">
    <source>
        <dbReference type="ARBA" id="ARBA00004448"/>
    </source>
</evidence>
<keyword evidence="16 18" id="KW-0472">Membrane</keyword>
<evidence type="ECO:0000256" key="8">
    <source>
        <dbReference type="ARBA" id="ARBA00022692"/>
    </source>
</evidence>
<dbReference type="InterPro" id="IPR001750">
    <property type="entry name" value="ND/Mrp_TM"/>
</dbReference>
<feature type="transmembrane region" description="Helical" evidence="18">
    <location>
        <begin position="6"/>
        <end position="34"/>
    </location>
</feature>
<evidence type="ECO:0000256" key="10">
    <source>
        <dbReference type="ARBA" id="ARBA00022967"/>
    </source>
</evidence>
<evidence type="ECO:0000256" key="12">
    <source>
        <dbReference type="ARBA" id="ARBA00022989"/>
    </source>
</evidence>
<dbReference type="GO" id="GO:0008137">
    <property type="term" value="F:NADH dehydrogenase (ubiquinone) activity"/>
    <property type="evidence" value="ECO:0007669"/>
    <property type="project" value="UniProtKB-EC"/>
</dbReference>
<dbReference type="PRINTS" id="PR01436">
    <property type="entry name" value="NADHDHGNASE2"/>
</dbReference>
<feature type="transmembrane region" description="Helical" evidence="18">
    <location>
        <begin position="259"/>
        <end position="282"/>
    </location>
</feature>
<dbReference type="InterPro" id="IPR050175">
    <property type="entry name" value="Complex_I_Subunit_2"/>
</dbReference>
<keyword evidence="10 18" id="KW-1278">Translocase</keyword>
<comment type="subcellular location">
    <subcellularLocation>
        <location evidence="2 18">Mitochondrion inner membrane</location>
        <topology evidence="2 18">Multi-pass membrane protein</topology>
    </subcellularLocation>
</comment>